<feature type="region of interest" description="Disordered" evidence="1">
    <location>
        <begin position="1"/>
        <end position="25"/>
    </location>
</feature>
<proteinExistence type="predicted"/>
<keyword evidence="3" id="KW-1185">Reference proteome</keyword>
<evidence type="ECO:0000313" key="3">
    <source>
        <dbReference type="Proteomes" id="UP000095287"/>
    </source>
</evidence>
<sequence>MFKTRFAPPNTTSSSRAEDERPGPCGRCRRRVHALVERGGVTVEPEWTLIGCRKEDEIFNEGQIWTDKHIRYQCLGEGALKVLGCIDDGGLFIDLGRDILMNGVVHRCYRINHTTFYHR</sequence>
<dbReference type="InterPro" id="IPR055119">
    <property type="entry name" value="Mig18_Fn1"/>
</dbReference>
<feature type="domain" description="Abnormal cell migration protein 18-like fibronectin type I" evidence="2">
    <location>
        <begin position="51"/>
        <end position="114"/>
    </location>
</feature>
<organism evidence="3 4">
    <name type="scientific">Steinernema glaseri</name>
    <dbReference type="NCBI Taxonomy" id="37863"/>
    <lineage>
        <taxon>Eukaryota</taxon>
        <taxon>Metazoa</taxon>
        <taxon>Ecdysozoa</taxon>
        <taxon>Nematoda</taxon>
        <taxon>Chromadorea</taxon>
        <taxon>Rhabditida</taxon>
        <taxon>Tylenchina</taxon>
        <taxon>Panagrolaimomorpha</taxon>
        <taxon>Strongyloidoidea</taxon>
        <taxon>Steinernematidae</taxon>
        <taxon>Steinernema</taxon>
    </lineage>
</organism>
<evidence type="ECO:0000256" key="1">
    <source>
        <dbReference type="SAM" id="MobiDB-lite"/>
    </source>
</evidence>
<evidence type="ECO:0000259" key="2">
    <source>
        <dbReference type="Pfam" id="PF23003"/>
    </source>
</evidence>
<reference evidence="4" key="1">
    <citation type="submission" date="2016-11" db="UniProtKB">
        <authorList>
            <consortium name="WormBaseParasite"/>
        </authorList>
    </citation>
    <scope>IDENTIFICATION</scope>
</reference>
<dbReference type="WBParaSite" id="L893_g23094.t1">
    <property type="protein sequence ID" value="L893_g23094.t1"/>
    <property type="gene ID" value="L893_g23094"/>
</dbReference>
<dbReference type="AlphaFoldDB" id="A0A1I7Z5E1"/>
<dbReference type="Pfam" id="PF23003">
    <property type="entry name" value="Fn1_2"/>
    <property type="match status" value="1"/>
</dbReference>
<protein>
    <recommendedName>
        <fullName evidence="2">Abnormal cell migration protein 18-like fibronectin type I domain-containing protein</fullName>
    </recommendedName>
</protein>
<accession>A0A1I7Z5E1</accession>
<dbReference type="Proteomes" id="UP000095287">
    <property type="component" value="Unplaced"/>
</dbReference>
<name>A0A1I7Z5E1_9BILA</name>
<evidence type="ECO:0000313" key="4">
    <source>
        <dbReference type="WBParaSite" id="L893_g23094.t1"/>
    </source>
</evidence>